<dbReference type="InterPro" id="IPR050351">
    <property type="entry name" value="BphY/WalK/GraS-like"/>
</dbReference>
<dbReference type="PATRIC" id="fig|1230338.3.peg.695"/>
<dbReference type="STRING" id="1230338.MOMA_03195"/>
<dbReference type="SUPFAM" id="SSF47384">
    <property type="entry name" value="Homodimeric domain of signal transducing histidine kinase"/>
    <property type="match status" value="1"/>
</dbReference>
<dbReference type="FunFam" id="1.10.287.130:FF:000001">
    <property type="entry name" value="Two-component sensor histidine kinase"/>
    <property type="match status" value="1"/>
</dbReference>
<feature type="transmembrane region" description="Helical" evidence="8">
    <location>
        <begin position="39"/>
        <end position="63"/>
    </location>
</feature>
<evidence type="ECO:0000256" key="5">
    <source>
        <dbReference type="ARBA" id="ARBA00022777"/>
    </source>
</evidence>
<organism evidence="10 11">
    <name type="scientific">Moraxella macacae 0408225</name>
    <dbReference type="NCBI Taxonomy" id="1230338"/>
    <lineage>
        <taxon>Bacteria</taxon>
        <taxon>Pseudomonadati</taxon>
        <taxon>Pseudomonadota</taxon>
        <taxon>Gammaproteobacteria</taxon>
        <taxon>Moraxellales</taxon>
        <taxon>Moraxellaceae</taxon>
        <taxon>Moraxella</taxon>
    </lineage>
</organism>
<dbReference type="SUPFAM" id="SSF55874">
    <property type="entry name" value="ATPase domain of HSP90 chaperone/DNA topoisomerase II/histidine kinase"/>
    <property type="match status" value="1"/>
</dbReference>
<comment type="caution">
    <text evidence="10">The sequence shown here is derived from an EMBL/GenBank/DDBJ whole genome shotgun (WGS) entry which is preliminary data.</text>
</comment>
<feature type="transmembrane region" description="Helical" evidence="8">
    <location>
        <begin position="14"/>
        <end position="32"/>
    </location>
</feature>
<reference evidence="10 11" key="1">
    <citation type="journal article" date="2013" name="Genome Announc.">
        <title>Genome Sequence of Moraxella macacae 0408225, a Novel Bacterial Species Isolated from a Cynomolgus Macaque with Epistaxis.</title>
        <authorList>
            <person name="Ladner J.T."/>
            <person name="Whitehouse C.A."/>
            <person name="Koroleva G.I."/>
            <person name="Palacios G.F."/>
        </authorList>
    </citation>
    <scope>NUCLEOTIDE SEQUENCE [LARGE SCALE GENOMIC DNA]</scope>
    <source>
        <strain evidence="10 11">0408225</strain>
    </source>
</reference>
<sequence>MTKQTLQKFLLKKLVANIALSFIIGILINVCINQSQHGLFWLINWTCVALGLLIFSLSLIYYFKQLHGFLDNPQQLSKFGVNPFFSKIANKIQLIQIEKQQLSEQHHRLDTMRKDFVANVSHELRTPVTVMMGYLETFSQQPDLNPRWQRAFLQMLQQSDRMNNIINDLLLLSRLENSENNQQPTLIDMPKLLAQLFDDAQVYNHNFEHLIHLHIDSQQQIMGYEDLLTSALSNLITNAIKYTPKGGEVTIGWFEKTDGYYFSVSDNGIGIDALHIERLTERFYRVDSGRSRETGGTGLGLAIVKHVVHKHNAKLNIQSKVGKGSTFSIIFVKHQAQ</sequence>
<dbReference type="GO" id="GO:0005886">
    <property type="term" value="C:plasma membrane"/>
    <property type="evidence" value="ECO:0007669"/>
    <property type="project" value="TreeGrafter"/>
</dbReference>
<dbReference type="InterPro" id="IPR036097">
    <property type="entry name" value="HisK_dim/P_sf"/>
</dbReference>
<proteinExistence type="predicted"/>
<comment type="catalytic activity">
    <reaction evidence="1">
        <text>ATP + protein L-histidine = ADP + protein N-phospho-L-histidine.</text>
        <dbReference type="EC" id="2.7.13.3"/>
    </reaction>
</comment>
<dbReference type="AlphaFoldDB" id="L2F8Z1"/>
<dbReference type="FunFam" id="3.30.565.10:FF:000006">
    <property type="entry name" value="Sensor histidine kinase WalK"/>
    <property type="match status" value="1"/>
</dbReference>
<dbReference type="eggNOG" id="COG5002">
    <property type="taxonomic scope" value="Bacteria"/>
</dbReference>
<accession>L2F8Z1</accession>
<dbReference type="PROSITE" id="PS50109">
    <property type="entry name" value="HIS_KIN"/>
    <property type="match status" value="1"/>
</dbReference>
<dbReference type="InterPro" id="IPR004358">
    <property type="entry name" value="Sig_transdc_His_kin-like_C"/>
</dbReference>
<dbReference type="GO" id="GO:0004721">
    <property type="term" value="F:phosphoprotein phosphatase activity"/>
    <property type="evidence" value="ECO:0007669"/>
    <property type="project" value="TreeGrafter"/>
</dbReference>
<evidence type="ECO:0000256" key="4">
    <source>
        <dbReference type="ARBA" id="ARBA00022679"/>
    </source>
</evidence>
<dbReference type="Proteomes" id="UP000023795">
    <property type="component" value="Unassembled WGS sequence"/>
</dbReference>
<dbReference type="GO" id="GO:0000155">
    <property type="term" value="F:phosphorelay sensor kinase activity"/>
    <property type="evidence" value="ECO:0007669"/>
    <property type="project" value="InterPro"/>
</dbReference>
<dbReference type="Gene3D" id="1.10.287.130">
    <property type="match status" value="1"/>
</dbReference>
<dbReference type="InterPro" id="IPR036890">
    <property type="entry name" value="HATPase_C_sf"/>
</dbReference>
<keyword evidence="11" id="KW-1185">Reference proteome</keyword>
<feature type="domain" description="Histidine kinase" evidence="9">
    <location>
        <begin position="119"/>
        <end position="335"/>
    </location>
</feature>
<evidence type="ECO:0000256" key="2">
    <source>
        <dbReference type="ARBA" id="ARBA00012438"/>
    </source>
</evidence>
<dbReference type="SMART" id="SM00388">
    <property type="entry name" value="HisKA"/>
    <property type="match status" value="1"/>
</dbReference>
<evidence type="ECO:0000313" key="11">
    <source>
        <dbReference type="Proteomes" id="UP000023795"/>
    </source>
</evidence>
<dbReference type="GO" id="GO:0016036">
    <property type="term" value="P:cellular response to phosphate starvation"/>
    <property type="evidence" value="ECO:0007669"/>
    <property type="project" value="TreeGrafter"/>
</dbReference>
<keyword evidence="8" id="KW-0812">Transmembrane</keyword>
<keyword evidence="7 8" id="KW-0472">Membrane</keyword>
<keyword evidence="4" id="KW-0808">Transferase</keyword>
<dbReference type="PANTHER" id="PTHR45453">
    <property type="entry name" value="PHOSPHATE REGULON SENSOR PROTEIN PHOR"/>
    <property type="match status" value="1"/>
</dbReference>
<keyword evidence="3" id="KW-0597">Phosphoprotein</keyword>
<dbReference type="InterPro" id="IPR005467">
    <property type="entry name" value="His_kinase_dom"/>
</dbReference>
<evidence type="ECO:0000259" key="9">
    <source>
        <dbReference type="PROSITE" id="PS50109"/>
    </source>
</evidence>
<dbReference type="PANTHER" id="PTHR45453:SF1">
    <property type="entry name" value="PHOSPHATE REGULON SENSOR PROTEIN PHOR"/>
    <property type="match status" value="1"/>
</dbReference>
<evidence type="ECO:0000256" key="6">
    <source>
        <dbReference type="ARBA" id="ARBA00023012"/>
    </source>
</evidence>
<evidence type="ECO:0000256" key="1">
    <source>
        <dbReference type="ARBA" id="ARBA00000085"/>
    </source>
</evidence>
<dbReference type="Pfam" id="PF02518">
    <property type="entry name" value="HATPase_c"/>
    <property type="match status" value="1"/>
</dbReference>
<evidence type="ECO:0000256" key="8">
    <source>
        <dbReference type="SAM" id="Phobius"/>
    </source>
</evidence>
<evidence type="ECO:0000256" key="7">
    <source>
        <dbReference type="ARBA" id="ARBA00023136"/>
    </source>
</evidence>
<dbReference type="EMBL" id="ANIN01000001">
    <property type="protein sequence ID" value="ELA09375.1"/>
    <property type="molecule type" value="Genomic_DNA"/>
</dbReference>
<evidence type="ECO:0000256" key="3">
    <source>
        <dbReference type="ARBA" id="ARBA00022553"/>
    </source>
</evidence>
<dbReference type="Gene3D" id="3.30.565.10">
    <property type="entry name" value="Histidine kinase-like ATPase, C-terminal domain"/>
    <property type="match status" value="1"/>
</dbReference>
<dbReference type="CDD" id="cd00082">
    <property type="entry name" value="HisKA"/>
    <property type="match status" value="1"/>
</dbReference>
<keyword evidence="8" id="KW-1133">Transmembrane helix</keyword>
<dbReference type="InterPro" id="IPR003594">
    <property type="entry name" value="HATPase_dom"/>
</dbReference>
<evidence type="ECO:0000313" key="10">
    <source>
        <dbReference type="EMBL" id="ELA09375.1"/>
    </source>
</evidence>
<dbReference type="InterPro" id="IPR003661">
    <property type="entry name" value="HisK_dim/P_dom"/>
</dbReference>
<keyword evidence="6" id="KW-0902">Two-component regulatory system</keyword>
<dbReference type="PRINTS" id="PR00344">
    <property type="entry name" value="BCTRLSENSOR"/>
</dbReference>
<dbReference type="Pfam" id="PF00512">
    <property type="entry name" value="HisKA"/>
    <property type="match status" value="1"/>
</dbReference>
<gene>
    <name evidence="10" type="ORF">MOMA_03195</name>
</gene>
<protein>
    <recommendedName>
        <fullName evidence="2">histidine kinase</fullName>
        <ecNumber evidence="2">2.7.13.3</ecNumber>
    </recommendedName>
</protein>
<name>L2F8Z1_9GAMM</name>
<dbReference type="EC" id="2.7.13.3" evidence="2"/>
<dbReference type="OrthoDB" id="9813151at2"/>
<keyword evidence="5 10" id="KW-0418">Kinase</keyword>
<dbReference type="SMART" id="SM00387">
    <property type="entry name" value="HATPase_c"/>
    <property type="match status" value="1"/>
</dbReference>